<feature type="compositionally biased region" description="Basic and acidic residues" evidence="1">
    <location>
        <begin position="183"/>
        <end position="193"/>
    </location>
</feature>
<dbReference type="AlphaFoldDB" id="A0A8R1Z9K7"/>
<feature type="compositionally biased region" description="Pro residues" evidence="1">
    <location>
        <begin position="78"/>
        <end position="89"/>
    </location>
</feature>
<accession>A0A8R1Z9K7</accession>
<keyword evidence="5" id="KW-1185">Reference proteome</keyword>
<dbReference type="GO" id="GO:0003729">
    <property type="term" value="F:mRNA binding"/>
    <property type="evidence" value="ECO:0000318"/>
    <property type="project" value="GO_Central"/>
</dbReference>
<name>A0A8R1Z9K7_PRIPA</name>
<organism evidence="4 5">
    <name type="scientific">Pristionchus pacificus</name>
    <name type="common">Parasitic nematode worm</name>
    <dbReference type="NCBI Taxonomy" id="54126"/>
    <lineage>
        <taxon>Eukaryota</taxon>
        <taxon>Metazoa</taxon>
        <taxon>Ecdysozoa</taxon>
        <taxon>Nematoda</taxon>
        <taxon>Chromadorea</taxon>
        <taxon>Rhabditida</taxon>
        <taxon>Rhabditina</taxon>
        <taxon>Diplogasteromorpha</taxon>
        <taxon>Diplogasteroidea</taxon>
        <taxon>Neodiplogasteridae</taxon>
        <taxon>Pristionchus</taxon>
    </lineage>
</organism>
<gene>
    <name evidence="4" type="primary">WBGene00304364</name>
</gene>
<feature type="domain" description="Lsm14-like N-terminal" evidence="3">
    <location>
        <begin position="8"/>
        <end position="90"/>
    </location>
</feature>
<evidence type="ECO:0000259" key="2">
    <source>
        <dbReference type="SMART" id="SM01199"/>
    </source>
</evidence>
<dbReference type="InterPro" id="IPR019050">
    <property type="entry name" value="FDF_dom"/>
</dbReference>
<dbReference type="SMART" id="SM01271">
    <property type="entry name" value="LSM14"/>
    <property type="match status" value="1"/>
</dbReference>
<dbReference type="SMART" id="SM01199">
    <property type="entry name" value="FDF"/>
    <property type="match status" value="1"/>
</dbReference>
<feature type="compositionally biased region" description="Pro residues" evidence="1">
    <location>
        <begin position="124"/>
        <end position="136"/>
    </location>
</feature>
<feature type="region of interest" description="Disordered" evidence="1">
    <location>
        <begin position="109"/>
        <end position="138"/>
    </location>
</feature>
<dbReference type="Gene3D" id="2.30.30.100">
    <property type="match status" value="1"/>
</dbReference>
<feature type="compositionally biased region" description="Polar residues" evidence="1">
    <location>
        <begin position="248"/>
        <end position="261"/>
    </location>
</feature>
<feature type="region of interest" description="Disordered" evidence="1">
    <location>
        <begin position="183"/>
        <end position="282"/>
    </location>
</feature>
<dbReference type="GO" id="GO:0031087">
    <property type="term" value="P:deadenylation-independent decapping of nuclear-transcribed mRNA"/>
    <property type="evidence" value="ECO:0000318"/>
    <property type="project" value="GO_Central"/>
</dbReference>
<sequence length="656" mass="72577">MGDTGDEMKGMIGAVISVNCGDEGYYQGRLKAFCPSKKTITIDSPFKNGVPLGRDIELNASQIKGLKVIRAAGESPKPSTPQPSKPTTPQPVVQLKQQSASIALAQMVQLQQMQQQQKASTEPQPKPTVPKPPPTPQAVVLPLTHKPMDLADLEALYLKPALKSPEKKVSLGDQSDTICRTTEKRQTRFEEKQSWVSRPLAGQRRRRRSEDPLNSSARSSPFNASDDNDETLGIAPTPLFRKYEPQVANPTTLETRSMRYSSNRHMKRQAGPSGIPSVDAARGRVTGKASDLSRPLDMDLLDTDFDFESNLKLFNKETDVDDDFYETVEKPKMSVNYAHYENIIDDPTRCNSWTNMTRNATYSEYESEVQEERERRPNSGMASAKTHKSTPPRQSERRRSSMGKRIVVSHFVECADGGLKLPVLDEKEKARLAKETRSFLGEDAYSLILADRVLEWMFEVIASHELIVERVALLCADSTAQSLLDRILMQLSARGCRVSLYGATLEKALPLVELVASERDLPSDVQMIVDLDPSMQRKSRSAELTRWIDALNEAHIICLDHVCPGVTDYERVHALMVGALSTSVMETVNNASKVVPKVGPTSVAELFGTLAVASKQSRPHIGLADLGVPFAWFGDEASSALSSLFATTFVARCDLK</sequence>
<reference evidence="4" key="2">
    <citation type="submission" date="2022-06" db="UniProtKB">
        <authorList>
            <consortium name="EnsemblMetazoa"/>
        </authorList>
    </citation>
    <scope>IDENTIFICATION</scope>
    <source>
        <strain evidence="4">PS312</strain>
    </source>
</reference>
<proteinExistence type="predicted"/>
<dbReference type="PANTHER" id="PTHR13612">
    <property type="entry name" value="ENHANCER OF MRNA-DECAPPING PROTEIN 3"/>
    <property type="match status" value="1"/>
</dbReference>
<evidence type="ECO:0000256" key="1">
    <source>
        <dbReference type="SAM" id="MobiDB-lite"/>
    </source>
</evidence>
<dbReference type="GO" id="GO:0000932">
    <property type="term" value="C:P-body"/>
    <property type="evidence" value="ECO:0000318"/>
    <property type="project" value="GO_Central"/>
</dbReference>
<evidence type="ECO:0000313" key="4">
    <source>
        <dbReference type="EnsemblMetazoa" id="PPA46585.1"/>
    </source>
</evidence>
<feature type="region of interest" description="Disordered" evidence="1">
    <location>
        <begin position="363"/>
        <end position="402"/>
    </location>
</feature>
<dbReference type="EnsemblMetazoa" id="PPA46585.1">
    <property type="protein sequence ID" value="PPA46585.1"/>
    <property type="gene ID" value="WBGene00304364"/>
</dbReference>
<feature type="domain" description="FDF" evidence="2">
    <location>
        <begin position="299"/>
        <end position="391"/>
    </location>
</feature>
<evidence type="ECO:0000259" key="3">
    <source>
        <dbReference type="SMART" id="SM01271"/>
    </source>
</evidence>
<dbReference type="InterPro" id="IPR025609">
    <property type="entry name" value="Lsm14-like_N"/>
</dbReference>
<protein>
    <recommendedName>
        <fullName evidence="6">DFDF domain-containing protein</fullName>
    </recommendedName>
</protein>
<feature type="region of interest" description="Disordered" evidence="1">
    <location>
        <begin position="73"/>
        <end position="95"/>
    </location>
</feature>
<evidence type="ECO:0000313" key="5">
    <source>
        <dbReference type="Proteomes" id="UP000005239"/>
    </source>
</evidence>
<dbReference type="GO" id="GO:0033962">
    <property type="term" value="P:P-body assembly"/>
    <property type="evidence" value="ECO:0000318"/>
    <property type="project" value="GO_Central"/>
</dbReference>
<feature type="compositionally biased region" description="Polar residues" evidence="1">
    <location>
        <begin position="212"/>
        <end position="225"/>
    </location>
</feature>
<reference evidence="5" key="1">
    <citation type="journal article" date="2008" name="Nat. Genet.">
        <title>The Pristionchus pacificus genome provides a unique perspective on nematode lifestyle and parasitism.</title>
        <authorList>
            <person name="Dieterich C."/>
            <person name="Clifton S.W."/>
            <person name="Schuster L.N."/>
            <person name="Chinwalla A."/>
            <person name="Delehaunty K."/>
            <person name="Dinkelacker I."/>
            <person name="Fulton L."/>
            <person name="Fulton R."/>
            <person name="Godfrey J."/>
            <person name="Minx P."/>
            <person name="Mitreva M."/>
            <person name="Roeseler W."/>
            <person name="Tian H."/>
            <person name="Witte H."/>
            <person name="Yang S.P."/>
            <person name="Wilson R.K."/>
            <person name="Sommer R.J."/>
        </authorList>
    </citation>
    <scope>NUCLEOTIDE SEQUENCE [LARGE SCALE GENOMIC DNA]</scope>
    <source>
        <strain evidence="5">PS312</strain>
    </source>
</reference>
<evidence type="ECO:0008006" key="6">
    <source>
        <dbReference type="Google" id="ProtNLM"/>
    </source>
</evidence>
<dbReference type="PANTHER" id="PTHR13612:SF0">
    <property type="entry name" value="ENHANCER OF MRNA-DECAPPING PROTEIN 3"/>
    <property type="match status" value="1"/>
</dbReference>
<dbReference type="Proteomes" id="UP000005239">
    <property type="component" value="Unassembled WGS sequence"/>
</dbReference>
<dbReference type="OrthoDB" id="5824531at2759"/>